<keyword evidence="1" id="KW-0406">Ion transport</keyword>
<dbReference type="EMBL" id="JACHIF010000003">
    <property type="protein sequence ID" value="MBB5037419.1"/>
    <property type="molecule type" value="Genomic_DNA"/>
</dbReference>
<keyword evidence="1" id="KW-0407">Ion channel</keyword>
<keyword evidence="2" id="KW-1185">Reference proteome</keyword>
<dbReference type="Proteomes" id="UP000534294">
    <property type="component" value="Unassembled WGS sequence"/>
</dbReference>
<comment type="caution">
    <text evidence="1">The sequence shown here is derived from an EMBL/GenBank/DDBJ whole genome shotgun (WGS) entry which is preliminary data.</text>
</comment>
<dbReference type="AlphaFoldDB" id="A0A7W7YJT5"/>
<dbReference type="GO" id="GO:0034220">
    <property type="term" value="P:monoatomic ion transmembrane transport"/>
    <property type="evidence" value="ECO:0007669"/>
    <property type="project" value="UniProtKB-KW"/>
</dbReference>
<accession>A0A7W7YJT5</accession>
<evidence type="ECO:0000313" key="1">
    <source>
        <dbReference type="EMBL" id="MBB5037419.1"/>
    </source>
</evidence>
<name>A0A7W7YJT5_9BACT</name>
<proteinExistence type="predicted"/>
<gene>
    <name evidence="1" type="ORF">HNQ64_001668</name>
</gene>
<keyword evidence="1" id="KW-0813">Transport</keyword>
<protein>
    <submittedName>
        <fullName evidence="1">Voltage-gated potassium channel Kch</fullName>
    </submittedName>
</protein>
<reference evidence="1 2" key="1">
    <citation type="submission" date="2020-08" db="EMBL/GenBank/DDBJ databases">
        <title>Genomic Encyclopedia of Type Strains, Phase IV (KMG-IV): sequencing the most valuable type-strain genomes for metagenomic binning, comparative biology and taxonomic classification.</title>
        <authorList>
            <person name="Goeker M."/>
        </authorList>
    </citation>
    <scope>NUCLEOTIDE SEQUENCE [LARGE SCALE GENOMIC DNA]</scope>
    <source>
        <strain evidence="1 2">DSM 12251</strain>
    </source>
</reference>
<evidence type="ECO:0000313" key="2">
    <source>
        <dbReference type="Proteomes" id="UP000534294"/>
    </source>
</evidence>
<organism evidence="1 2">
    <name type="scientific">Prosthecobacter dejongeii</name>
    <dbReference type="NCBI Taxonomy" id="48465"/>
    <lineage>
        <taxon>Bacteria</taxon>
        <taxon>Pseudomonadati</taxon>
        <taxon>Verrucomicrobiota</taxon>
        <taxon>Verrucomicrobiia</taxon>
        <taxon>Verrucomicrobiales</taxon>
        <taxon>Verrucomicrobiaceae</taxon>
        <taxon>Prosthecobacter</taxon>
    </lineage>
</organism>
<sequence length="77" mass="7994">MHRALSLTNHDSTISIIVLDPLNQETPLISLTTTATFPHAPLTVVMKSGSPAVSVITLPFRGAPLTAPPAAGYSPCS</sequence>